<reference evidence="3" key="1">
    <citation type="journal article" date="2005" name="Nature">
        <title>The map-based sequence of the rice genome.</title>
        <authorList>
            <consortium name="International rice genome sequencing project (IRGSP)"/>
            <person name="Matsumoto T."/>
            <person name="Wu J."/>
            <person name="Kanamori H."/>
            <person name="Katayose Y."/>
            <person name="Fujisawa M."/>
            <person name="Namiki N."/>
            <person name="Mizuno H."/>
            <person name="Yamamoto K."/>
            <person name="Antonio B.A."/>
            <person name="Baba T."/>
            <person name="Sakata K."/>
            <person name="Nagamura Y."/>
            <person name="Aoki H."/>
            <person name="Arikawa K."/>
            <person name="Arita K."/>
            <person name="Bito T."/>
            <person name="Chiden Y."/>
            <person name="Fujitsuka N."/>
            <person name="Fukunaka R."/>
            <person name="Hamada M."/>
            <person name="Harada C."/>
            <person name="Hayashi A."/>
            <person name="Hijishita S."/>
            <person name="Honda M."/>
            <person name="Hosokawa S."/>
            <person name="Ichikawa Y."/>
            <person name="Idonuma A."/>
            <person name="Iijima M."/>
            <person name="Ikeda M."/>
            <person name="Ikeno M."/>
            <person name="Ito K."/>
            <person name="Ito S."/>
            <person name="Ito T."/>
            <person name="Ito Y."/>
            <person name="Ito Y."/>
            <person name="Iwabuchi A."/>
            <person name="Kamiya K."/>
            <person name="Karasawa W."/>
            <person name="Kurita K."/>
            <person name="Katagiri S."/>
            <person name="Kikuta A."/>
            <person name="Kobayashi H."/>
            <person name="Kobayashi N."/>
            <person name="Machita K."/>
            <person name="Maehara T."/>
            <person name="Masukawa M."/>
            <person name="Mizubayashi T."/>
            <person name="Mukai Y."/>
            <person name="Nagasaki H."/>
            <person name="Nagata Y."/>
            <person name="Naito S."/>
            <person name="Nakashima M."/>
            <person name="Nakama Y."/>
            <person name="Nakamichi Y."/>
            <person name="Nakamura M."/>
            <person name="Meguro A."/>
            <person name="Negishi M."/>
            <person name="Ohta I."/>
            <person name="Ohta T."/>
            <person name="Okamoto M."/>
            <person name="Ono N."/>
            <person name="Saji S."/>
            <person name="Sakaguchi M."/>
            <person name="Sakai K."/>
            <person name="Shibata M."/>
            <person name="Shimokawa T."/>
            <person name="Song J."/>
            <person name="Takazaki Y."/>
            <person name="Terasawa K."/>
            <person name="Tsugane M."/>
            <person name="Tsuji K."/>
            <person name="Ueda S."/>
            <person name="Waki K."/>
            <person name="Yamagata H."/>
            <person name="Yamamoto M."/>
            <person name="Yamamoto S."/>
            <person name="Yamane H."/>
            <person name="Yoshiki S."/>
            <person name="Yoshihara R."/>
            <person name="Yukawa K."/>
            <person name="Zhong H."/>
            <person name="Yano M."/>
            <person name="Yuan Q."/>
            <person name="Ouyang S."/>
            <person name="Liu J."/>
            <person name="Jones K.M."/>
            <person name="Gansberger K."/>
            <person name="Moffat K."/>
            <person name="Hill J."/>
            <person name="Bera J."/>
            <person name="Fadrosh D."/>
            <person name="Jin S."/>
            <person name="Johri S."/>
            <person name="Kim M."/>
            <person name="Overton L."/>
            <person name="Reardon M."/>
            <person name="Tsitrin T."/>
            <person name="Vuong H."/>
            <person name="Weaver B."/>
            <person name="Ciecko A."/>
            <person name="Tallon L."/>
            <person name="Jackson J."/>
            <person name="Pai G."/>
            <person name="Aken S.V."/>
            <person name="Utterback T."/>
            <person name="Reidmuller S."/>
            <person name="Feldblyum T."/>
            <person name="Hsiao J."/>
            <person name="Zismann V."/>
            <person name="Iobst S."/>
            <person name="de Vazeille A.R."/>
            <person name="Buell C.R."/>
            <person name="Ying K."/>
            <person name="Li Y."/>
            <person name="Lu T."/>
            <person name="Huang Y."/>
            <person name="Zhao Q."/>
            <person name="Feng Q."/>
            <person name="Zhang L."/>
            <person name="Zhu J."/>
            <person name="Weng Q."/>
            <person name="Mu J."/>
            <person name="Lu Y."/>
            <person name="Fan D."/>
            <person name="Liu Y."/>
            <person name="Guan J."/>
            <person name="Zhang Y."/>
            <person name="Yu S."/>
            <person name="Liu X."/>
            <person name="Zhang Y."/>
            <person name="Hong G."/>
            <person name="Han B."/>
            <person name="Choisne N."/>
            <person name="Demange N."/>
            <person name="Orjeda G."/>
            <person name="Samain S."/>
            <person name="Cattolico L."/>
            <person name="Pelletier E."/>
            <person name="Couloux A."/>
            <person name="Segurens B."/>
            <person name="Wincker P."/>
            <person name="D'Hont A."/>
            <person name="Scarpelli C."/>
            <person name="Weissenbach J."/>
            <person name="Salanoubat M."/>
            <person name="Quetier F."/>
            <person name="Yu Y."/>
            <person name="Kim H.R."/>
            <person name="Rambo T."/>
            <person name="Currie J."/>
            <person name="Collura K."/>
            <person name="Luo M."/>
            <person name="Yang T."/>
            <person name="Ammiraju J.S.S."/>
            <person name="Engler F."/>
            <person name="Soderlund C."/>
            <person name="Wing R.A."/>
            <person name="Palmer L.E."/>
            <person name="de la Bastide M."/>
            <person name="Spiegel L."/>
            <person name="Nascimento L."/>
            <person name="Zutavern T."/>
            <person name="O'Shaughnessy A."/>
            <person name="Dike S."/>
            <person name="Dedhia N."/>
            <person name="Preston R."/>
            <person name="Balija V."/>
            <person name="McCombie W.R."/>
            <person name="Chow T."/>
            <person name="Chen H."/>
            <person name="Chung M."/>
            <person name="Chen C."/>
            <person name="Shaw J."/>
            <person name="Wu H."/>
            <person name="Hsiao K."/>
            <person name="Chao Y."/>
            <person name="Chu M."/>
            <person name="Cheng C."/>
            <person name="Hour A."/>
            <person name="Lee P."/>
            <person name="Lin S."/>
            <person name="Lin Y."/>
            <person name="Liou J."/>
            <person name="Liu S."/>
            <person name="Hsing Y."/>
            <person name="Raghuvanshi S."/>
            <person name="Mohanty A."/>
            <person name="Bharti A.K."/>
            <person name="Gaur A."/>
            <person name="Gupta V."/>
            <person name="Kumar D."/>
            <person name="Ravi V."/>
            <person name="Vij S."/>
            <person name="Kapur A."/>
            <person name="Khurana P."/>
            <person name="Khurana P."/>
            <person name="Khurana J.P."/>
            <person name="Tyagi A.K."/>
            <person name="Gaikwad K."/>
            <person name="Singh A."/>
            <person name="Dalal V."/>
            <person name="Srivastava S."/>
            <person name="Dixit A."/>
            <person name="Pal A.K."/>
            <person name="Ghazi I.A."/>
            <person name="Yadav M."/>
            <person name="Pandit A."/>
            <person name="Bhargava A."/>
            <person name="Sureshbabu K."/>
            <person name="Batra K."/>
            <person name="Sharma T.R."/>
            <person name="Mohapatra T."/>
            <person name="Singh N.K."/>
            <person name="Messing J."/>
            <person name="Nelson A.B."/>
            <person name="Fuks G."/>
            <person name="Kavchok S."/>
            <person name="Keizer G."/>
            <person name="Linton E."/>
            <person name="Llaca V."/>
            <person name="Song R."/>
            <person name="Tanyolac B."/>
            <person name="Young S."/>
            <person name="Ho-Il K."/>
            <person name="Hahn J.H."/>
            <person name="Sangsakoo G."/>
            <person name="Vanavichit A."/>
            <person name="de Mattos Luiz.A.T."/>
            <person name="Zimmer P.D."/>
            <person name="Malone G."/>
            <person name="Dellagostin O."/>
            <person name="de Oliveira A.C."/>
            <person name="Bevan M."/>
            <person name="Bancroft I."/>
            <person name="Minx P."/>
            <person name="Cordum H."/>
            <person name="Wilson R."/>
            <person name="Cheng Z."/>
            <person name="Jin W."/>
            <person name="Jiang J."/>
            <person name="Leong S.A."/>
            <person name="Iwama H."/>
            <person name="Gojobori T."/>
            <person name="Itoh T."/>
            <person name="Niimura Y."/>
            <person name="Fujii Y."/>
            <person name="Habara T."/>
            <person name="Sakai H."/>
            <person name="Sato Y."/>
            <person name="Wilson G."/>
            <person name="Kumar K."/>
            <person name="McCouch S."/>
            <person name="Juretic N."/>
            <person name="Hoen D."/>
            <person name="Wright S."/>
            <person name="Bruskiewich R."/>
            <person name="Bureau T."/>
            <person name="Miyao A."/>
            <person name="Hirochika H."/>
            <person name="Nishikawa T."/>
            <person name="Kadowaki K."/>
            <person name="Sugiura M."/>
            <person name="Burr B."/>
            <person name="Sasaki T."/>
        </authorList>
    </citation>
    <scope>NUCLEOTIDE SEQUENCE [LARGE SCALE GENOMIC DNA]</scope>
    <source>
        <strain evidence="3">cv. Nipponbare</strain>
    </source>
</reference>
<keyword evidence="1" id="KW-0472">Membrane</keyword>
<protein>
    <submittedName>
        <fullName evidence="2">Os02g0474300 protein</fullName>
    </submittedName>
</protein>
<reference evidence="2 3" key="2">
    <citation type="journal article" date="2013" name="Plant Cell Physiol.">
        <title>Rice Annotation Project Database (RAP-DB): an integrative and interactive database for rice genomics.</title>
        <authorList>
            <person name="Sakai H."/>
            <person name="Lee S.S."/>
            <person name="Tanaka T."/>
            <person name="Numa H."/>
            <person name="Kim J."/>
            <person name="Kawahara Y."/>
            <person name="Wakimoto H."/>
            <person name="Yang C.C."/>
            <person name="Iwamoto M."/>
            <person name="Abe T."/>
            <person name="Yamada Y."/>
            <person name="Muto A."/>
            <person name="Inokuchi H."/>
            <person name="Ikemura T."/>
            <person name="Matsumoto T."/>
            <person name="Sasaki T."/>
            <person name="Itoh T."/>
        </authorList>
    </citation>
    <scope>NUCLEOTIDE SEQUENCE [LARGE SCALE GENOMIC DNA]</scope>
    <source>
        <strain evidence="3">cv. Nipponbare</strain>
    </source>
</reference>
<name>A0A0P0VIY2_ORYSJ</name>
<proteinExistence type="predicted"/>
<dbReference type="Proteomes" id="UP000059680">
    <property type="component" value="Chromosome 2"/>
</dbReference>
<dbReference type="EMBL" id="AP014958">
    <property type="protein sequence ID" value="BAS78642.1"/>
    <property type="molecule type" value="Genomic_DNA"/>
</dbReference>
<dbReference type="STRING" id="39947.A0A0P0VIY2"/>
<accession>A0A0P0VIY2</accession>
<dbReference type="InterPro" id="IPR023405">
    <property type="entry name" value="Topo_IA_core_domain"/>
</dbReference>
<sequence>MNFVKILKFGLLNNKLWFCLISAAYLGLGISFCLLIYSSVVIYLAASLVSTLDDDSLKLYALIWKRTMACQMEASRAEMVSYSFASFFVLLFFTAVPIHLSLFLLWSVS</sequence>
<evidence type="ECO:0000313" key="3">
    <source>
        <dbReference type="Proteomes" id="UP000059680"/>
    </source>
</evidence>
<keyword evidence="1" id="KW-0812">Transmembrane</keyword>
<dbReference type="Gramene" id="Os02t0474300-01">
    <property type="protein sequence ID" value="Os02t0474300-01"/>
    <property type="gene ID" value="Os02g0474300"/>
</dbReference>
<reference evidence="2 3" key="3">
    <citation type="journal article" date="2013" name="Rice">
        <title>Improvement of the Oryza sativa Nipponbare reference genome using next generation sequence and optical map data.</title>
        <authorList>
            <person name="Kawahara Y."/>
            <person name="de la Bastide M."/>
            <person name="Hamilton J.P."/>
            <person name="Kanamori H."/>
            <person name="McCombie W.R."/>
            <person name="Ouyang S."/>
            <person name="Schwartz D.C."/>
            <person name="Tanaka T."/>
            <person name="Wu J."/>
            <person name="Zhou S."/>
            <person name="Childs K.L."/>
            <person name="Davidson R.M."/>
            <person name="Lin H."/>
            <person name="Quesada-Ocampo L."/>
            <person name="Vaillancourt B."/>
            <person name="Sakai H."/>
            <person name="Lee S.S."/>
            <person name="Kim J."/>
            <person name="Numa H."/>
            <person name="Itoh T."/>
            <person name="Buell C.R."/>
            <person name="Matsumoto T."/>
        </authorList>
    </citation>
    <scope>NUCLEOTIDE SEQUENCE [LARGE SCALE GENOMIC DNA]</scope>
    <source>
        <strain evidence="3">cv. Nipponbare</strain>
    </source>
</reference>
<dbReference type="SUPFAM" id="SSF56712">
    <property type="entry name" value="Prokaryotic type I DNA topoisomerase"/>
    <property type="match status" value="1"/>
</dbReference>
<organism evidence="2 3">
    <name type="scientific">Oryza sativa subsp. japonica</name>
    <name type="common">Rice</name>
    <dbReference type="NCBI Taxonomy" id="39947"/>
    <lineage>
        <taxon>Eukaryota</taxon>
        <taxon>Viridiplantae</taxon>
        <taxon>Streptophyta</taxon>
        <taxon>Embryophyta</taxon>
        <taxon>Tracheophyta</taxon>
        <taxon>Spermatophyta</taxon>
        <taxon>Magnoliopsida</taxon>
        <taxon>Liliopsida</taxon>
        <taxon>Poales</taxon>
        <taxon>Poaceae</taxon>
        <taxon>BOP clade</taxon>
        <taxon>Oryzoideae</taxon>
        <taxon>Oryzeae</taxon>
        <taxon>Oryzinae</taxon>
        <taxon>Oryza</taxon>
        <taxon>Oryza sativa</taxon>
    </lineage>
</organism>
<feature type="transmembrane region" description="Helical" evidence="1">
    <location>
        <begin position="82"/>
        <end position="106"/>
    </location>
</feature>
<dbReference type="AlphaFoldDB" id="A0A0P0VIY2"/>
<keyword evidence="1" id="KW-1133">Transmembrane helix</keyword>
<dbReference type="PaxDb" id="39947-A0A0P0VIY2"/>
<evidence type="ECO:0000256" key="1">
    <source>
        <dbReference type="SAM" id="Phobius"/>
    </source>
</evidence>
<dbReference type="InParanoid" id="A0A0P0VIY2"/>
<gene>
    <name evidence="2" type="ordered locus">Os02g0474300</name>
    <name evidence="2" type="ORF">OSNPB_020474300</name>
</gene>
<keyword evidence="3" id="KW-1185">Reference proteome</keyword>
<evidence type="ECO:0000313" key="2">
    <source>
        <dbReference type="EMBL" id="BAS78642.1"/>
    </source>
</evidence>
<feature type="transmembrane region" description="Helical" evidence="1">
    <location>
        <begin position="16"/>
        <end position="46"/>
    </location>
</feature>